<accession>A0A0D3GJU1</accession>
<evidence type="ECO:0000256" key="1">
    <source>
        <dbReference type="SAM" id="MobiDB-lite"/>
    </source>
</evidence>
<dbReference type="EnsemblPlants" id="OBART06G24490.1">
    <property type="protein sequence ID" value="OBART06G24490.1"/>
    <property type="gene ID" value="OBART06G24490"/>
</dbReference>
<evidence type="ECO:0000256" key="2">
    <source>
        <dbReference type="SAM" id="Phobius"/>
    </source>
</evidence>
<evidence type="ECO:0000313" key="3">
    <source>
        <dbReference type="EnsemblPlants" id="OBART06G24490.1"/>
    </source>
</evidence>
<protein>
    <submittedName>
        <fullName evidence="3">Uncharacterized protein</fullName>
    </submittedName>
</protein>
<reference evidence="3" key="2">
    <citation type="submission" date="2015-03" db="UniProtKB">
        <authorList>
            <consortium name="EnsemblPlants"/>
        </authorList>
    </citation>
    <scope>IDENTIFICATION</scope>
</reference>
<reference evidence="3" key="1">
    <citation type="journal article" date="2009" name="Rice">
        <title>De Novo Next Generation Sequencing of Plant Genomes.</title>
        <authorList>
            <person name="Rounsley S."/>
            <person name="Marri P.R."/>
            <person name="Yu Y."/>
            <person name="He R."/>
            <person name="Sisneros N."/>
            <person name="Goicoechea J.L."/>
            <person name="Lee S.J."/>
            <person name="Angelova A."/>
            <person name="Kudrna D."/>
            <person name="Luo M."/>
            <person name="Affourtit J."/>
            <person name="Desany B."/>
            <person name="Knight J."/>
            <person name="Niazi F."/>
            <person name="Egholm M."/>
            <person name="Wing R.A."/>
        </authorList>
    </citation>
    <scope>NUCLEOTIDE SEQUENCE [LARGE SCALE GENOMIC DNA]</scope>
    <source>
        <strain evidence="3">cv. IRGC 105608</strain>
    </source>
</reference>
<proteinExistence type="predicted"/>
<dbReference type="Proteomes" id="UP000026960">
    <property type="component" value="Chromosome 6"/>
</dbReference>
<sequence length="163" mass="17690">MPPCSRLSQAAAAGAGMHGFRCGGGSSEPRRSLSPSDDTPICHPSTDHQRMIETAKDAADLEKAIGVMVDDAAQAEAMAGDQNEALVPADLLVQGGDAKKPNQHARKKWLRLWLIVVWVMILTNHFFIEGGHNVDAESNDLYFTLVMFIGLLCAICLMFRALK</sequence>
<dbReference type="Gramene" id="OBART06G24490.1">
    <property type="protein sequence ID" value="OBART06G24490.1"/>
    <property type="gene ID" value="OBART06G24490"/>
</dbReference>
<evidence type="ECO:0000313" key="4">
    <source>
        <dbReference type="Proteomes" id="UP000026960"/>
    </source>
</evidence>
<keyword evidence="4" id="KW-1185">Reference proteome</keyword>
<dbReference type="PaxDb" id="65489-OBART06G24490.1"/>
<organism evidence="3">
    <name type="scientific">Oryza barthii</name>
    <dbReference type="NCBI Taxonomy" id="65489"/>
    <lineage>
        <taxon>Eukaryota</taxon>
        <taxon>Viridiplantae</taxon>
        <taxon>Streptophyta</taxon>
        <taxon>Embryophyta</taxon>
        <taxon>Tracheophyta</taxon>
        <taxon>Spermatophyta</taxon>
        <taxon>Magnoliopsida</taxon>
        <taxon>Liliopsida</taxon>
        <taxon>Poales</taxon>
        <taxon>Poaceae</taxon>
        <taxon>BOP clade</taxon>
        <taxon>Oryzoideae</taxon>
        <taxon>Oryzeae</taxon>
        <taxon>Oryzinae</taxon>
        <taxon>Oryza</taxon>
    </lineage>
</organism>
<feature type="region of interest" description="Disordered" evidence="1">
    <location>
        <begin position="22"/>
        <end position="46"/>
    </location>
</feature>
<feature type="transmembrane region" description="Helical" evidence="2">
    <location>
        <begin position="109"/>
        <end position="128"/>
    </location>
</feature>
<name>A0A0D3GJU1_9ORYZ</name>
<feature type="transmembrane region" description="Helical" evidence="2">
    <location>
        <begin position="140"/>
        <end position="162"/>
    </location>
</feature>
<keyword evidence="2" id="KW-1133">Transmembrane helix</keyword>
<dbReference type="HOGENOM" id="CLU_138176_0_0_1"/>
<keyword evidence="2" id="KW-0472">Membrane</keyword>
<dbReference type="AlphaFoldDB" id="A0A0D3GJU1"/>
<keyword evidence="2" id="KW-0812">Transmembrane</keyword>